<accession>A0A5B7ED34</accession>
<proteinExistence type="predicted"/>
<reference evidence="1 2" key="1">
    <citation type="submission" date="2019-05" db="EMBL/GenBank/DDBJ databases">
        <title>Another draft genome of Portunus trituberculatus and its Hox gene families provides insights of decapod evolution.</title>
        <authorList>
            <person name="Jeong J.-H."/>
            <person name="Song I."/>
            <person name="Kim S."/>
            <person name="Choi T."/>
            <person name="Kim D."/>
            <person name="Ryu S."/>
            <person name="Kim W."/>
        </authorList>
    </citation>
    <scope>NUCLEOTIDE SEQUENCE [LARGE SCALE GENOMIC DNA]</scope>
    <source>
        <tissue evidence="1">Muscle</tissue>
    </source>
</reference>
<dbReference type="Proteomes" id="UP000324222">
    <property type="component" value="Unassembled WGS sequence"/>
</dbReference>
<evidence type="ECO:0000313" key="2">
    <source>
        <dbReference type="Proteomes" id="UP000324222"/>
    </source>
</evidence>
<keyword evidence="2" id="KW-1185">Reference proteome</keyword>
<name>A0A5B7ED34_PORTR</name>
<gene>
    <name evidence="1" type="ORF">E2C01_024155</name>
</gene>
<protein>
    <submittedName>
        <fullName evidence="1">Uncharacterized protein</fullName>
    </submittedName>
</protein>
<organism evidence="1 2">
    <name type="scientific">Portunus trituberculatus</name>
    <name type="common">Swimming crab</name>
    <name type="synonym">Neptunus trituberculatus</name>
    <dbReference type="NCBI Taxonomy" id="210409"/>
    <lineage>
        <taxon>Eukaryota</taxon>
        <taxon>Metazoa</taxon>
        <taxon>Ecdysozoa</taxon>
        <taxon>Arthropoda</taxon>
        <taxon>Crustacea</taxon>
        <taxon>Multicrustacea</taxon>
        <taxon>Malacostraca</taxon>
        <taxon>Eumalacostraca</taxon>
        <taxon>Eucarida</taxon>
        <taxon>Decapoda</taxon>
        <taxon>Pleocyemata</taxon>
        <taxon>Brachyura</taxon>
        <taxon>Eubrachyura</taxon>
        <taxon>Portunoidea</taxon>
        <taxon>Portunidae</taxon>
        <taxon>Portuninae</taxon>
        <taxon>Portunus</taxon>
    </lineage>
</organism>
<dbReference type="AlphaFoldDB" id="A0A5B7ED34"/>
<comment type="caution">
    <text evidence="1">The sequence shown here is derived from an EMBL/GenBank/DDBJ whole genome shotgun (WGS) entry which is preliminary data.</text>
</comment>
<sequence length="82" mass="9407">MSSSGDDDDCDQIKSTQVFSLHLQHHPAQREAVIGEWQLSHREPICNLRLGFKMCSFSFTNSKIFFSTSTPYFETFLLDVTT</sequence>
<dbReference type="EMBL" id="VSRR010002333">
    <property type="protein sequence ID" value="MPC30883.1"/>
    <property type="molecule type" value="Genomic_DNA"/>
</dbReference>
<evidence type="ECO:0000313" key="1">
    <source>
        <dbReference type="EMBL" id="MPC30883.1"/>
    </source>
</evidence>